<reference evidence="1" key="1">
    <citation type="submission" date="2019-03" db="EMBL/GenBank/DDBJ databases">
        <title>Improved annotation for the trematode Fasciola hepatica.</title>
        <authorList>
            <person name="Choi Y.-J."/>
            <person name="Martin J."/>
            <person name="Mitreva M."/>
        </authorList>
    </citation>
    <scope>NUCLEOTIDE SEQUENCE [LARGE SCALE GENOMIC DNA]</scope>
</reference>
<proteinExistence type="predicted"/>
<accession>A0A4E0REP1</accession>
<gene>
    <name evidence="1" type="ORF">D915_004649</name>
</gene>
<keyword evidence="2" id="KW-1185">Reference proteome</keyword>
<evidence type="ECO:0000313" key="2">
    <source>
        <dbReference type="Proteomes" id="UP000230066"/>
    </source>
</evidence>
<organism evidence="1 2">
    <name type="scientific">Fasciola hepatica</name>
    <name type="common">Liver fluke</name>
    <dbReference type="NCBI Taxonomy" id="6192"/>
    <lineage>
        <taxon>Eukaryota</taxon>
        <taxon>Metazoa</taxon>
        <taxon>Spiralia</taxon>
        <taxon>Lophotrochozoa</taxon>
        <taxon>Platyhelminthes</taxon>
        <taxon>Trematoda</taxon>
        <taxon>Digenea</taxon>
        <taxon>Plagiorchiida</taxon>
        <taxon>Echinostomata</taxon>
        <taxon>Echinostomatoidea</taxon>
        <taxon>Fasciolidae</taxon>
        <taxon>Fasciola</taxon>
    </lineage>
</organism>
<sequence>MVSEYVQAETITGSLFEIQIATKLPLDDWANEEVEDPEPYAQWDPTCYKFFEFTNSTGNEIGKRLVGCHSSSGADGNTQLKIYLAISPDKLISEKQALCLREAYKKAFDDWKAAMSASFQIRPEQIQFSSIFKRVKLNAQMISGTVNEGSPEVQPYEGVPDYEFRLKVKKFLLPWMRSINAQFPLISISPRWKVDSDSQLSVKIWFDVTGKSDEMQYGLFSDHMNAMTKSSQGPFKLAEVLEEG</sequence>
<evidence type="ECO:0000313" key="1">
    <source>
        <dbReference type="EMBL" id="THD24734.1"/>
    </source>
</evidence>
<dbReference type="Proteomes" id="UP000230066">
    <property type="component" value="Unassembled WGS sequence"/>
</dbReference>
<dbReference type="EMBL" id="JXXN02001456">
    <property type="protein sequence ID" value="THD24734.1"/>
    <property type="molecule type" value="Genomic_DNA"/>
</dbReference>
<protein>
    <submittedName>
        <fullName evidence="1">Uncharacterized protein</fullName>
    </submittedName>
</protein>
<comment type="caution">
    <text evidence="1">The sequence shown here is derived from an EMBL/GenBank/DDBJ whole genome shotgun (WGS) entry which is preliminary data.</text>
</comment>
<dbReference type="AlphaFoldDB" id="A0A4E0REP1"/>
<name>A0A4E0REP1_FASHE</name>